<dbReference type="AlphaFoldDB" id="A0AAV4NMM7"/>
<sequence>MGILWMISLKDNCDCIWVDTPKREFRDWLAIDSIFVRGQLGEGGVCVLIVQSDRTGDTWCCTLCTERVGEIVYKLETERARGRMGMVGMFYLRLIALREGGGSDTKLRTVT</sequence>
<name>A0AAV4NMM7_CAEEX</name>
<gene>
    <name evidence="1" type="ORF">CEXT_751561</name>
</gene>
<evidence type="ECO:0000313" key="2">
    <source>
        <dbReference type="Proteomes" id="UP001054945"/>
    </source>
</evidence>
<proteinExistence type="predicted"/>
<protein>
    <submittedName>
        <fullName evidence="1">Uncharacterized protein</fullName>
    </submittedName>
</protein>
<comment type="caution">
    <text evidence="1">The sequence shown here is derived from an EMBL/GenBank/DDBJ whole genome shotgun (WGS) entry which is preliminary data.</text>
</comment>
<organism evidence="1 2">
    <name type="scientific">Caerostris extrusa</name>
    <name type="common">Bark spider</name>
    <name type="synonym">Caerostris bankana</name>
    <dbReference type="NCBI Taxonomy" id="172846"/>
    <lineage>
        <taxon>Eukaryota</taxon>
        <taxon>Metazoa</taxon>
        <taxon>Ecdysozoa</taxon>
        <taxon>Arthropoda</taxon>
        <taxon>Chelicerata</taxon>
        <taxon>Arachnida</taxon>
        <taxon>Araneae</taxon>
        <taxon>Araneomorphae</taxon>
        <taxon>Entelegynae</taxon>
        <taxon>Araneoidea</taxon>
        <taxon>Araneidae</taxon>
        <taxon>Caerostris</taxon>
    </lineage>
</organism>
<dbReference type="Proteomes" id="UP001054945">
    <property type="component" value="Unassembled WGS sequence"/>
</dbReference>
<evidence type="ECO:0000313" key="1">
    <source>
        <dbReference type="EMBL" id="GIX86057.1"/>
    </source>
</evidence>
<accession>A0AAV4NMM7</accession>
<keyword evidence="2" id="KW-1185">Reference proteome</keyword>
<dbReference type="EMBL" id="BPLR01003563">
    <property type="protein sequence ID" value="GIX86057.1"/>
    <property type="molecule type" value="Genomic_DNA"/>
</dbReference>
<reference evidence="1 2" key="1">
    <citation type="submission" date="2021-06" db="EMBL/GenBank/DDBJ databases">
        <title>Caerostris extrusa draft genome.</title>
        <authorList>
            <person name="Kono N."/>
            <person name="Arakawa K."/>
        </authorList>
    </citation>
    <scope>NUCLEOTIDE SEQUENCE [LARGE SCALE GENOMIC DNA]</scope>
</reference>